<evidence type="ECO:0000256" key="4">
    <source>
        <dbReference type="ARBA" id="ARBA00022597"/>
    </source>
</evidence>
<dbReference type="Proteomes" id="UP001634393">
    <property type="component" value="Unassembled WGS sequence"/>
</dbReference>
<evidence type="ECO:0000256" key="8">
    <source>
        <dbReference type="ARBA" id="ARBA00023136"/>
    </source>
</evidence>
<protein>
    <recommendedName>
        <fullName evidence="12">Major facilitator superfamily (MFS) profile domain-containing protein</fullName>
    </recommendedName>
</protein>
<comment type="similarity">
    <text evidence="2 10">Belongs to the major facilitator superfamily. Sugar transporter (TC 2.A.1.1) family.</text>
</comment>
<keyword evidence="6" id="KW-0769">Symport</keyword>
<dbReference type="InterPro" id="IPR045262">
    <property type="entry name" value="STP/PLT_plant"/>
</dbReference>
<dbReference type="PROSITE" id="PS00216">
    <property type="entry name" value="SUGAR_TRANSPORT_1"/>
    <property type="match status" value="1"/>
</dbReference>
<evidence type="ECO:0000313" key="13">
    <source>
        <dbReference type="EMBL" id="KAL3829107.1"/>
    </source>
</evidence>
<keyword evidence="14" id="KW-1185">Reference proteome</keyword>
<keyword evidence="4" id="KW-0762">Sugar transport</keyword>
<dbReference type="Pfam" id="PF00083">
    <property type="entry name" value="Sugar_tr"/>
    <property type="match status" value="1"/>
</dbReference>
<feature type="transmembrane region" description="Helical" evidence="11">
    <location>
        <begin position="80"/>
        <end position="99"/>
    </location>
</feature>
<proteinExistence type="inferred from homology"/>
<dbReference type="CDD" id="cd17361">
    <property type="entry name" value="MFS_STP"/>
    <property type="match status" value="1"/>
</dbReference>
<keyword evidence="7 11" id="KW-1133">Transmembrane helix</keyword>
<dbReference type="GO" id="GO:0015293">
    <property type="term" value="F:symporter activity"/>
    <property type="evidence" value="ECO:0007669"/>
    <property type="project" value="UniProtKB-KW"/>
</dbReference>
<sequence>MAPQIVAVTNGGGDYPAKLTKQVVFCSLIAAFGGLMFGYDIGISGGVTSMDDFLSKFFPKVYEKKHRAHEDNYCKFDDQLLQLFTSSLYLSAMVCSAVASKCCQKFGRKPTMQMAAFFFLVGVVLNAYAVNIYMLIVGRLCLGAGVGFGNQAVPLFISEIAPAKYRGGLNVCFQLLITVGILIANILNFFTSKIHPYGWRISLGGAAVPAIFLGLGSLLIVETPTSLIERGKEEQGLRALQKIRGVEDVHKEYHEIQHAVEMAKKVERPFMNLLRSNKPQLVCGIVLQICQQLTGINVIMFYAPVLFQTMGFGGDASLISAAITGTINSAATLVAVFGVDKFGRRKLLIQAACQMLITQCMTGAILLTYLKSSNAIPMPWPYIVVVLICLFVMGFAWSWGPLGWLIPSEIFPLETRSAGFCAAVVTNMLFTFLIGQLFLFFLCKLKSVIFFVFAGFIVLMGAFVVIFLPETKGVPIDEMNEKVWKKHSFWKDYLPRDDDDDDVTKECV</sequence>
<evidence type="ECO:0000256" key="7">
    <source>
        <dbReference type="ARBA" id="ARBA00022989"/>
    </source>
</evidence>
<evidence type="ECO:0000256" key="5">
    <source>
        <dbReference type="ARBA" id="ARBA00022692"/>
    </source>
</evidence>
<dbReference type="PANTHER" id="PTHR23500">
    <property type="entry name" value="SOLUTE CARRIER FAMILY 2, FACILITATED GLUCOSE TRANSPORTER"/>
    <property type="match status" value="1"/>
</dbReference>
<feature type="transmembrane region" description="Helical" evidence="11">
    <location>
        <begin position="169"/>
        <end position="191"/>
    </location>
</feature>
<dbReference type="NCBIfam" id="TIGR00879">
    <property type="entry name" value="SP"/>
    <property type="match status" value="1"/>
</dbReference>
<evidence type="ECO:0000256" key="3">
    <source>
        <dbReference type="ARBA" id="ARBA00022448"/>
    </source>
</evidence>
<dbReference type="InterPro" id="IPR036259">
    <property type="entry name" value="MFS_trans_sf"/>
</dbReference>
<dbReference type="InterPro" id="IPR003663">
    <property type="entry name" value="Sugar/inositol_transpt"/>
</dbReference>
<keyword evidence="5 11" id="KW-0812">Transmembrane</keyword>
<dbReference type="InterPro" id="IPR005828">
    <property type="entry name" value="MFS_sugar_transport-like"/>
</dbReference>
<evidence type="ECO:0000259" key="12">
    <source>
        <dbReference type="PROSITE" id="PS50850"/>
    </source>
</evidence>
<accession>A0ABD3SWY1</accession>
<dbReference type="EMBL" id="JBJXBP010000005">
    <property type="protein sequence ID" value="KAL3829107.1"/>
    <property type="molecule type" value="Genomic_DNA"/>
</dbReference>
<comment type="subcellular location">
    <subcellularLocation>
        <location evidence="1">Membrane</location>
        <topology evidence="1">Multi-pass membrane protein</topology>
    </subcellularLocation>
</comment>
<organism evidence="13 14">
    <name type="scientific">Penstemon smallii</name>
    <dbReference type="NCBI Taxonomy" id="265156"/>
    <lineage>
        <taxon>Eukaryota</taxon>
        <taxon>Viridiplantae</taxon>
        <taxon>Streptophyta</taxon>
        <taxon>Embryophyta</taxon>
        <taxon>Tracheophyta</taxon>
        <taxon>Spermatophyta</taxon>
        <taxon>Magnoliopsida</taxon>
        <taxon>eudicotyledons</taxon>
        <taxon>Gunneridae</taxon>
        <taxon>Pentapetalae</taxon>
        <taxon>asterids</taxon>
        <taxon>lamiids</taxon>
        <taxon>Lamiales</taxon>
        <taxon>Plantaginaceae</taxon>
        <taxon>Cheloneae</taxon>
        <taxon>Penstemon</taxon>
    </lineage>
</organism>
<evidence type="ECO:0000313" key="14">
    <source>
        <dbReference type="Proteomes" id="UP001634393"/>
    </source>
</evidence>
<dbReference type="InterPro" id="IPR005829">
    <property type="entry name" value="Sugar_transporter_CS"/>
</dbReference>
<dbReference type="PRINTS" id="PR00171">
    <property type="entry name" value="SUGRTRNSPORT"/>
</dbReference>
<feature type="transmembrane region" description="Helical" evidence="11">
    <location>
        <begin position="418"/>
        <end position="442"/>
    </location>
</feature>
<name>A0ABD3SWY1_9LAMI</name>
<evidence type="ECO:0000256" key="1">
    <source>
        <dbReference type="ARBA" id="ARBA00004141"/>
    </source>
</evidence>
<evidence type="ECO:0000256" key="6">
    <source>
        <dbReference type="ARBA" id="ARBA00022847"/>
    </source>
</evidence>
<dbReference type="InterPro" id="IPR044778">
    <property type="entry name" value="MFS_STP/MST-like_plant"/>
</dbReference>
<dbReference type="PANTHER" id="PTHR23500:SF511">
    <property type="entry name" value="SUGAR TRANSPORT PROTEIN 2"/>
    <property type="match status" value="1"/>
</dbReference>
<feature type="domain" description="Major facilitator superfamily (MFS) profile" evidence="12">
    <location>
        <begin position="26"/>
        <end position="472"/>
    </location>
</feature>
<feature type="transmembrane region" description="Helical" evidence="11">
    <location>
        <begin position="281"/>
        <end position="305"/>
    </location>
</feature>
<feature type="transmembrane region" description="Helical" evidence="11">
    <location>
        <begin position="23"/>
        <end position="47"/>
    </location>
</feature>
<feature type="transmembrane region" description="Helical" evidence="11">
    <location>
        <begin position="448"/>
        <end position="469"/>
    </location>
</feature>
<feature type="transmembrane region" description="Helical" evidence="11">
    <location>
        <begin position="351"/>
        <end position="370"/>
    </location>
</feature>
<dbReference type="FunFam" id="1.20.1250.20:FF:000002">
    <property type="entry name" value="Sugar transport protein 13"/>
    <property type="match status" value="1"/>
</dbReference>
<evidence type="ECO:0000256" key="10">
    <source>
        <dbReference type="RuleBase" id="RU003346"/>
    </source>
</evidence>
<dbReference type="GO" id="GO:0016020">
    <property type="term" value="C:membrane"/>
    <property type="evidence" value="ECO:0007669"/>
    <property type="project" value="UniProtKB-SubCell"/>
</dbReference>
<evidence type="ECO:0000256" key="2">
    <source>
        <dbReference type="ARBA" id="ARBA00010992"/>
    </source>
</evidence>
<feature type="transmembrane region" description="Helical" evidence="11">
    <location>
        <begin position="111"/>
        <end position="130"/>
    </location>
</feature>
<dbReference type="Gene3D" id="1.20.1250.20">
    <property type="entry name" value="MFS general substrate transporter like domains"/>
    <property type="match status" value="1"/>
</dbReference>
<evidence type="ECO:0000256" key="11">
    <source>
        <dbReference type="SAM" id="Phobius"/>
    </source>
</evidence>
<feature type="transmembrane region" description="Helical" evidence="11">
    <location>
        <begin position="197"/>
        <end position="221"/>
    </location>
</feature>
<comment type="caution">
    <text evidence="13">The sequence shown here is derived from an EMBL/GenBank/DDBJ whole genome shotgun (WGS) entry which is preliminary data.</text>
</comment>
<keyword evidence="3 10" id="KW-0813">Transport</keyword>
<feature type="transmembrane region" description="Helical" evidence="11">
    <location>
        <begin position="382"/>
        <end position="406"/>
    </location>
</feature>
<evidence type="ECO:0000256" key="9">
    <source>
        <dbReference type="ARBA" id="ARBA00044504"/>
    </source>
</evidence>
<feature type="transmembrane region" description="Helical" evidence="11">
    <location>
        <begin position="317"/>
        <end position="339"/>
    </location>
</feature>
<dbReference type="SUPFAM" id="SSF103473">
    <property type="entry name" value="MFS general substrate transporter"/>
    <property type="match status" value="1"/>
</dbReference>
<dbReference type="PROSITE" id="PS50850">
    <property type="entry name" value="MFS"/>
    <property type="match status" value="1"/>
</dbReference>
<gene>
    <name evidence="13" type="ORF">ACJIZ3_017909</name>
</gene>
<keyword evidence="8 11" id="KW-0472">Membrane</keyword>
<comment type="similarity">
    <text evidence="9">Belongs to the major facilitator superfamily. Phosphate:H(+) symporter (TC 2.A.1.9) family.</text>
</comment>
<reference evidence="13 14" key="1">
    <citation type="submission" date="2024-12" db="EMBL/GenBank/DDBJ databases">
        <title>The unique morphological basis and parallel evolutionary history of personate flowers in Penstemon.</title>
        <authorList>
            <person name="Depatie T.H."/>
            <person name="Wessinger C.A."/>
        </authorList>
    </citation>
    <scope>NUCLEOTIDE SEQUENCE [LARGE SCALE GENOMIC DNA]</scope>
    <source>
        <strain evidence="13">WTNN_2</strain>
        <tissue evidence="13">Leaf</tissue>
    </source>
</reference>
<dbReference type="InterPro" id="IPR020846">
    <property type="entry name" value="MFS_dom"/>
</dbReference>
<dbReference type="AlphaFoldDB" id="A0ABD3SWY1"/>